<dbReference type="InterPro" id="IPR051810">
    <property type="entry name" value="Precorrin_MeTrfase"/>
</dbReference>
<proteinExistence type="predicted"/>
<dbReference type="AlphaFoldDB" id="A0A1I4C0P3"/>
<keyword evidence="5" id="KW-0949">S-adenosyl-L-methionine</keyword>
<dbReference type="RefSeq" id="WP_091685465.1">
    <property type="nucleotide sequence ID" value="NZ_FOSN01000017.1"/>
</dbReference>
<evidence type="ECO:0000256" key="2">
    <source>
        <dbReference type="ARBA" id="ARBA00022573"/>
    </source>
</evidence>
<keyword evidence="4 7" id="KW-0808">Transferase</keyword>
<dbReference type="STRING" id="1612308.SAMN05444581_11738"/>
<dbReference type="Gene3D" id="3.40.1010.10">
    <property type="entry name" value="Cobalt-precorrin-4 Transmethylase, Domain 1"/>
    <property type="match status" value="1"/>
</dbReference>
<accession>A0A1I4C0P3</accession>
<keyword evidence="8" id="KW-1185">Reference proteome</keyword>
<dbReference type="EMBL" id="FOSN01000017">
    <property type="protein sequence ID" value="SFK73721.1"/>
    <property type="molecule type" value="Genomic_DNA"/>
</dbReference>
<dbReference type="InterPro" id="IPR014777">
    <property type="entry name" value="4pyrrole_Mease_sub1"/>
</dbReference>
<dbReference type="SUPFAM" id="SSF53790">
    <property type="entry name" value="Tetrapyrrole methylase"/>
    <property type="match status" value="1"/>
</dbReference>
<organism evidence="7 8">
    <name type="scientific">Methylocapsa palsarum</name>
    <dbReference type="NCBI Taxonomy" id="1612308"/>
    <lineage>
        <taxon>Bacteria</taxon>
        <taxon>Pseudomonadati</taxon>
        <taxon>Pseudomonadota</taxon>
        <taxon>Alphaproteobacteria</taxon>
        <taxon>Hyphomicrobiales</taxon>
        <taxon>Beijerinckiaceae</taxon>
        <taxon>Methylocapsa</taxon>
    </lineage>
</organism>
<evidence type="ECO:0000256" key="5">
    <source>
        <dbReference type="ARBA" id="ARBA00022691"/>
    </source>
</evidence>
<dbReference type="GO" id="GO:0009236">
    <property type="term" value="P:cobalamin biosynthetic process"/>
    <property type="evidence" value="ECO:0007669"/>
    <property type="project" value="UniProtKB-UniPathway"/>
</dbReference>
<dbReference type="UniPathway" id="UPA00148"/>
<dbReference type="Gene3D" id="3.30.950.10">
    <property type="entry name" value="Methyltransferase, Cobalt-precorrin-4 Transmethylase, Domain 2"/>
    <property type="match status" value="1"/>
</dbReference>
<gene>
    <name evidence="7" type="ORF">SAMN05444581_11738</name>
</gene>
<evidence type="ECO:0000259" key="6">
    <source>
        <dbReference type="Pfam" id="PF00590"/>
    </source>
</evidence>
<dbReference type="InterPro" id="IPR000878">
    <property type="entry name" value="4pyrrol_Mease"/>
</dbReference>
<feature type="domain" description="Tetrapyrrole methylase" evidence="6">
    <location>
        <begin position="9"/>
        <end position="216"/>
    </location>
</feature>
<evidence type="ECO:0000256" key="1">
    <source>
        <dbReference type="ARBA" id="ARBA00004953"/>
    </source>
</evidence>
<reference evidence="7 8" key="1">
    <citation type="submission" date="2016-10" db="EMBL/GenBank/DDBJ databases">
        <authorList>
            <person name="de Groot N.N."/>
        </authorList>
    </citation>
    <scope>NUCLEOTIDE SEQUENCE [LARGE SCALE GENOMIC DNA]</scope>
    <source>
        <strain evidence="7 8">NE2</strain>
    </source>
</reference>
<evidence type="ECO:0000256" key="3">
    <source>
        <dbReference type="ARBA" id="ARBA00022603"/>
    </source>
</evidence>
<dbReference type="OrthoDB" id="9772960at2"/>
<dbReference type="GO" id="GO:0032259">
    <property type="term" value="P:methylation"/>
    <property type="evidence" value="ECO:0007669"/>
    <property type="project" value="UniProtKB-KW"/>
</dbReference>
<evidence type="ECO:0000313" key="8">
    <source>
        <dbReference type="Proteomes" id="UP000198755"/>
    </source>
</evidence>
<dbReference type="PANTHER" id="PTHR47036">
    <property type="entry name" value="COBALT-FACTOR III C(17)-METHYLTRANSFERASE-RELATED"/>
    <property type="match status" value="1"/>
</dbReference>
<comment type="pathway">
    <text evidence="1">Cofactor biosynthesis; adenosylcobalamin biosynthesis.</text>
</comment>
<protein>
    <submittedName>
        <fullName evidence="7">Precorrin-3B C17-methyltransferase</fullName>
    </submittedName>
</protein>
<sequence>MSPAAGSLRIVGLGPGSEDWITPEVSHILTQATDLVGYAPYLERLTPNRGQILHKSDNRVELERARFALGLADGARRVAVVSGGDPGVFAMAAAVFEAIESGEPQWRDLDISVCPGISAMQAAAARVGAPLGHDFCAISLSDNLKPWPLVERRLRAAAEGDFVIALYNPASKARPKQIFDAFGLLRTHIGGATPVIFARAVGRPDEEIVVTTLQAADPGRADMSTLVIIGSSATRAIAREGAAPFVYTPREAGAAS</sequence>
<dbReference type="PANTHER" id="PTHR47036:SF1">
    <property type="entry name" value="COBALT-FACTOR III C(17)-METHYLTRANSFERASE-RELATED"/>
    <property type="match status" value="1"/>
</dbReference>
<dbReference type="InterPro" id="IPR014776">
    <property type="entry name" value="4pyrrole_Mease_sub2"/>
</dbReference>
<dbReference type="CDD" id="cd11646">
    <property type="entry name" value="Precorrin_3B_C17_MT"/>
    <property type="match status" value="1"/>
</dbReference>
<name>A0A1I4C0P3_9HYPH</name>
<dbReference type="InterPro" id="IPR035996">
    <property type="entry name" value="4pyrrol_Methylase_sf"/>
</dbReference>
<dbReference type="Proteomes" id="UP000198755">
    <property type="component" value="Unassembled WGS sequence"/>
</dbReference>
<dbReference type="Pfam" id="PF00590">
    <property type="entry name" value="TP_methylase"/>
    <property type="match status" value="1"/>
</dbReference>
<dbReference type="InterPro" id="IPR006363">
    <property type="entry name" value="Cbl_synth_CobJ/CibH_dom"/>
</dbReference>
<evidence type="ECO:0000313" key="7">
    <source>
        <dbReference type="EMBL" id="SFK73721.1"/>
    </source>
</evidence>
<keyword evidence="2" id="KW-0169">Cobalamin biosynthesis</keyword>
<dbReference type="NCBIfam" id="TIGR01466">
    <property type="entry name" value="cobJ_cbiH"/>
    <property type="match status" value="1"/>
</dbReference>
<dbReference type="GO" id="GO:0008168">
    <property type="term" value="F:methyltransferase activity"/>
    <property type="evidence" value="ECO:0007669"/>
    <property type="project" value="UniProtKB-KW"/>
</dbReference>
<keyword evidence="3 7" id="KW-0489">Methyltransferase</keyword>
<evidence type="ECO:0000256" key="4">
    <source>
        <dbReference type="ARBA" id="ARBA00022679"/>
    </source>
</evidence>